<name>I2GGV9_9BACT</name>
<dbReference type="AlphaFoldDB" id="I2GGV9"/>
<keyword evidence="1" id="KW-0812">Transmembrane</keyword>
<dbReference type="EMBL" id="CAIT01000006">
    <property type="protein sequence ID" value="CCH53134.1"/>
    <property type="molecule type" value="Genomic_DNA"/>
</dbReference>
<keyword evidence="1" id="KW-0472">Membrane</keyword>
<dbReference type="eggNOG" id="COG3152">
    <property type="taxonomic scope" value="Bacteria"/>
</dbReference>
<dbReference type="OrthoDB" id="9812349at2"/>
<organism evidence="2 3">
    <name type="scientific">Fibrisoma limi BUZ 3</name>
    <dbReference type="NCBI Taxonomy" id="1185876"/>
    <lineage>
        <taxon>Bacteria</taxon>
        <taxon>Pseudomonadati</taxon>
        <taxon>Bacteroidota</taxon>
        <taxon>Cytophagia</taxon>
        <taxon>Cytophagales</taxon>
        <taxon>Spirosomataceae</taxon>
        <taxon>Fibrisoma</taxon>
    </lineage>
</organism>
<dbReference type="Pfam" id="PF05656">
    <property type="entry name" value="DUF805"/>
    <property type="match status" value="1"/>
</dbReference>
<gene>
    <name evidence="2" type="primary">yhaI</name>
    <name evidence="2" type="ORF">BN8_02206</name>
</gene>
<dbReference type="Proteomes" id="UP000009309">
    <property type="component" value="Unassembled WGS sequence"/>
</dbReference>
<dbReference type="RefSeq" id="WP_009281718.1">
    <property type="nucleotide sequence ID" value="NZ_CAIT01000006.1"/>
</dbReference>
<evidence type="ECO:0000313" key="2">
    <source>
        <dbReference type="EMBL" id="CCH53134.1"/>
    </source>
</evidence>
<accession>I2GGV9</accession>
<evidence type="ECO:0000313" key="3">
    <source>
        <dbReference type="Proteomes" id="UP000009309"/>
    </source>
</evidence>
<protein>
    <submittedName>
        <fullName evidence="2">Inner membrane protein yhaI</fullName>
    </submittedName>
</protein>
<dbReference type="GO" id="GO:0005886">
    <property type="term" value="C:plasma membrane"/>
    <property type="evidence" value="ECO:0007669"/>
    <property type="project" value="TreeGrafter"/>
</dbReference>
<dbReference type="PANTHER" id="PTHR34980">
    <property type="entry name" value="INNER MEMBRANE PROTEIN-RELATED-RELATED"/>
    <property type="match status" value="1"/>
</dbReference>
<keyword evidence="3" id="KW-1185">Reference proteome</keyword>
<evidence type="ECO:0000256" key="1">
    <source>
        <dbReference type="SAM" id="Phobius"/>
    </source>
</evidence>
<reference evidence="2 3" key="1">
    <citation type="journal article" date="2012" name="J. Bacteriol.">
        <title>Genome Sequence of the Filamentous Bacterium Fibrisoma limi BUZ 3T.</title>
        <authorList>
            <person name="Filippini M."/>
            <person name="Qi W."/>
            <person name="Jaenicke S."/>
            <person name="Goesmann A."/>
            <person name="Smits T.H."/>
            <person name="Bagheri H.C."/>
        </authorList>
    </citation>
    <scope>NUCLEOTIDE SEQUENCE [LARGE SCALE GENOMIC DNA]</scope>
    <source>
        <strain evidence="3">BUZ 3T</strain>
    </source>
</reference>
<dbReference type="PANTHER" id="PTHR34980:SF2">
    <property type="entry name" value="INNER MEMBRANE PROTEIN YHAH-RELATED"/>
    <property type="match status" value="1"/>
</dbReference>
<feature type="transmembrane region" description="Helical" evidence="1">
    <location>
        <begin position="66"/>
        <end position="85"/>
    </location>
</feature>
<proteinExistence type="predicted"/>
<dbReference type="STRING" id="1185876.BN8_02206"/>
<comment type="caution">
    <text evidence="2">The sequence shown here is derived from an EMBL/GenBank/DDBJ whole genome shotgun (WGS) entry which is preliminary data.</text>
</comment>
<sequence length="136" mass="15274">MNTFANPKTEGATAFSPVTNYLSVLKNFRNFDGRARRSEYWYFVLANTIVSFLVGFIDGLLFNGALFLNVFYTLAIIVPYVALCVRRMHDVDKSGWYALVPIYNFILAITEGTRGRNQYGNDPKATTLTKAAQPVA</sequence>
<feature type="transmembrane region" description="Helical" evidence="1">
    <location>
        <begin position="40"/>
        <end position="60"/>
    </location>
</feature>
<dbReference type="InterPro" id="IPR008523">
    <property type="entry name" value="DUF805"/>
</dbReference>
<keyword evidence="1" id="KW-1133">Transmembrane helix</keyword>